<protein>
    <submittedName>
        <fullName evidence="2">Uncharacterized protein</fullName>
    </submittedName>
</protein>
<reference evidence="2" key="2">
    <citation type="submission" date="2013-10" db="EMBL/GenBank/DDBJ databases">
        <authorList>
            <person name="Aslett M."/>
        </authorList>
    </citation>
    <scope>NUCLEOTIDE SEQUENCE [LARGE SCALE GENOMIC DNA]</scope>
    <source>
        <strain evidence="2">Houghton</strain>
    </source>
</reference>
<organism evidence="2 3">
    <name type="scientific">Eimeria mitis</name>
    <dbReference type="NCBI Taxonomy" id="44415"/>
    <lineage>
        <taxon>Eukaryota</taxon>
        <taxon>Sar</taxon>
        <taxon>Alveolata</taxon>
        <taxon>Apicomplexa</taxon>
        <taxon>Conoidasida</taxon>
        <taxon>Coccidia</taxon>
        <taxon>Eucoccidiorida</taxon>
        <taxon>Eimeriorina</taxon>
        <taxon>Eimeriidae</taxon>
        <taxon>Eimeria</taxon>
    </lineage>
</organism>
<feature type="region of interest" description="Disordered" evidence="1">
    <location>
        <begin position="42"/>
        <end position="63"/>
    </location>
</feature>
<evidence type="ECO:0000256" key="1">
    <source>
        <dbReference type="SAM" id="MobiDB-lite"/>
    </source>
</evidence>
<reference evidence="2" key="1">
    <citation type="submission" date="2013-10" db="EMBL/GenBank/DDBJ databases">
        <title>Genomic analysis of the causative agents of coccidiosis in chickens.</title>
        <authorList>
            <person name="Reid A.J."/>
            <person name="Blake D."/>
            <person name="Billington K."/>
            <person name="Browne H."/>
            <person name="Dunn M."/>
            <person name="Hung S."/>
            <person name="Kawahara F."/>
            <person name="Miranda-Saavedra D."/>
            <person name="Mourier T."/>
            <person name="Nagra H."/>
            <person name="Otto T.D."/>
            <person name="Rawlings N."/>
            <person name="Sanchez A."/>
            <person name="Sanders M."/>
            <person name="Subramaniam C."/>
            <person name="Tay Y."/>
            <person name="Dear P."/>
            <person name="Doerig C."/>
            <person name="Gruber A."/>
            <person name="Parkinson J."/>
            <person name="Shirley M."/>
            <person name="Wan K.L."/>
            <person name="Berriman M."/>
            <person name="Tomley F."/>
            <person name="Pain A."/>
        </authorList>
    </citation>
    <scope>NUCLEOTIDE SEQUENCE [LARGE SCALE GENOMIC DNA]</scope>
    <source>
        <strain evidence="2">Houghton</strain>
    </source>
</reference>
<feature type="compositionally biased region" description="Basic residues" evidence="1">
    <location>
        <begin position="136"/>
        <end position="149"/>
    </location>
</feature>
<dbReference type="GeneID" id="60404199"/>
<name>U6KIP9_9EIME</name>
<dbReference type="VEuPathDB" id="ToxoDB:EMH_0066040"/>
<evidence type="ECO:0000313" key="2">
    <source>
        <dbReference type="EMBL" id="CDJ36147.1"/>
    </source>
</evidence>
<feature type="compositionally biased region" description="Low complexity" evidence="1">
    <location>
        <begin position="248"/>
        <end position="267"/>
    </location>
</feature>
<dbReference type="EMBL" id="HG735584">
    <property type="protein sequence ID" value="CDJ36147.1"/>
    <property type="molecule type" value="Genomic_DNA"/>
</dbReference>
<dbReference type="RefSeq" id="XP_037878436.1">
    <property type="nucleotide sequence ID" value="XM_038022582.1"/>
</dbReference>
<gene>
    <name evidence="2" type="ORF">EMH_0066040</name>
</gene>
<accession>U6KIP9</accession>
<feature type="compositionally biased region" description="Low complexity" evidence="1">
    <location>
        <begin position="288"/>
        <end position="297"/>
    </location>
</feature>
<evidence type="ECO:0000313" key="3">
    <source>
        <dbReference type="Proteomes" id="UP000030744"/>
    </source>
</evidence>
<proteinExistence type="predicted"/>
<dbReference type="Proteomes" id="UP000030744">
    <property type="component" value="Unassembled WGS sequence"/>
</dbReference>
<sequence>MAEEDFFSLLLTNHIGGGAGMPPDEQQQQQLLQRQRRIHLQHRVTQQNQQDRRDSSRSSYLDGRDAKGCLERQCHPAYHASTAAPGAVGNTALDGGTATSESWQLLQQEQQHLQRQWQQTEIGCFVEHQRQDHPHQYRQQHLRRHRQRPLSRGVIPRCAGDSQPSSRASSRSSSPRMPKYSTQGTVYCSSRLRGGSRSIAARRRNSSRSTGNSNNRSRVRGRLKRNSREPQRNISTGVDSRRRGQKPSASSLSADATSSSRCSSRSSTWRHRSSNCATSRSYAKARYQQHQQQQQGAEEQHKKQAQHQKQQQALQSSRVQKSNIRSKLSTKNSSRRCKSRSLIAAVEEAAMTRLPLSFLAVAVFCWGKDRAAENNACSGGNRNSCYKGSSCSRMVACCSLRT</sequence>
<feature type="compositionally biased region" description="Polar residues" evidence="1">
    <location>
        <begin position="314"/>
        <end position="332"/>
    </location>
</feature>
<feature type="compositionally biased region" description="Low complexity" evidence="1">
    <location>
        <begin position="162"/>
        <end position="181"/>
    </location>
</feature>
<feature type="compositionally biased region" description="Basic and acidic residues" evidence="1">
    <location>
        <begin position="50"/>
        <end position="63"/>
    </location>
</feature>
<feature type="region of interest" description="Disordered" evidence="1">
    <location>
        <begin position="131"/>
        <end position="333"/>
    </location>
</feature>
<feature type="compositionally biased region" description="Low complexity" evidence="1">
    <location>
        <begin position="207"/>
        <end position="216"/>
    </location>
</feature>
<feature type="compositionally biased region" description="Low complexity" evidence="1">
    <location>
        <begin position="189"/>
        <end position="199"/>
    </location>
</feature>
<dbReference type="AlphaFoldDB" id="U6KIP9"/>
<keyword evidence="3" id="KW-1185">Reference proteome</keyword>